<feature type="domain" description="SET" evidence="2">
    <location>
        <begin position="163"/>
        <end position="352"/>
    </location>
</feature>
<accession>A0AA39RAX1</accession>
<dbReference type="PANTHER" id="PTHR47643">
    <property type="entry name" value="TPR DOMAIN PROTEIN (AFU_ORTHOLOGUE AFUA_5G12710)"/>
    <property type="match status" value="1"/>
</dbReference>
<sequence>MSTPPAWVRFKKEGDSYYENGKFVEAIRSYDQALKLAHTSVVATFLFLARGAARLPFHAYDAALADAKAALTFPPADKPFNTQHEAALLLAAKADYGLRQFRESYRWVQKLITFYPTNDEGLDMLRLCTRRIVEQEQGIYDWDGMWKEARRGTTDSDHADYVGPIEVRSCRDSKCGRGLFVTKDVEPGELLLVEKAFSAAFAKERVTPDMPAMGDGVRSKPDEEEEKAREERKALHTELVTQTIVRFFRNHSVQRAFLGLYRGPKMDEESDERKDYSQAIQNRIAYNAFAFPSFLPASGFSTTTPSRGIWLKASYINHSCNPTIHRSFISDVIILRAQTHIARDTEVYIDYTSCLDSVSQRRKYLSKYGFHCECQRCVSEAGTSQAKLKLREKRVREIETLKIGEGGVGLGYYHMKTLAIDATYMNAPSVEPRLALVSPLLNLLSAAQMEDMHGFAILLICRVLRALGWVVADPLYFDIWKWGFFTNEIVVLMTDLALAFEAKGQLWSRDVAERVAKKCYLIICGEDWSWEEAYEEDGKIEEGTVVDLIKHGVVVG</sequence>
<evidence type="ECO:0000256" key="1">
    <source>
        <dbReference type="SAM" id="MobiDB-lite"/>
    </source>
</evidence>
<dbReference type="EMBL" id="JAFEKC020000002">
    <property type="protein sequence ID" value="KAK0516728.1"/>
    <property type="molecule type" value="Genomic_DNA"/>
</dbReference>
<dbReference type="SMART" id="SM00317">
    <property type="entry name" value="SET"/>
    <property type="match status" value="1"/>
</dbReference>
<evidence type="ECO:0000313" key="3">
    <source>
        <dbReference type="EMBL" id="KAK0516728.1"/>
    </source>
</evidence>
<feature type="region of interest" description="Disordered" evidence="1">
    <location>
        <begin position="208"/>
        <end position="229"/>
    </location>
</feature>
<dbReference type="Gene3D" id="1.25.40.10">
    <property type="entry name" value="Tetratricopeptide repeat domain"/>
    <property type="match status" value="1"/>
</dbReference>
<dbReference type="Proteomes" id="UP001166286">
    <property type="component" value="Unassembled WGS sequence"/>
</dbReference>
<dbReference type="InterPro" id="IPR046341">
    <property type="entry name" value="SET_dom_sf"/>
</dbReference>
<dbReference type="SUPFAM" id="SSF48452">
    <property type="entry name" value="TPR-like"/>
    <property type="match status" value="1"/>
</dbReference>
<organism evidence="3 4">
    <name type="scientific">Cladonia borealis</name>
    <dbReference type="NCBI Taxonomy" id="184061"/>
    <lineage>
        <taxon>Eukaryota</taxon>
        <taxon>Fungi</taxon>
        <taxon>Dikarya</taxon>
        <taxon>Ascomycota</taxon>
        <taxon>Pezizomycotina</taxon>
        <taxon>Lecanoromycetes</taxon>
        <taxon>OSLEUM clade</taxon>
        <taxon>Lecanoromycetidae</taxon>
        <taxon>Lecanorales</taxon>
        <taxon>Lecanorineae</taxon>
        <taxon>Cladoniaceae</taxon>
        <taxon>Cladonia</taxon>
    </lineage>
</organism>
<name>A0AA39RAX1_9LECA</name>
<reference evidence="3" key="1">
    <citation type="submission" date="2023-03" db="EMBL/GenBank/DDBJ databases">
        <title>Complete genome of Cladonia borealis.</title>
        <authorList>
            <person name="Park H."/>
        </authorList>
    </citation>
    <scope>NUCLEOTIDE SEQUENCE</scope>
    <source>
        <strain evidence="3">ANT050790</strain>
    </source>
</reference>
<dbReference type="SUPFAM" id="SSF82199">
    <property type="entry name" value="SET domain"/>
    <property type="match status" value="1"/>
</dbReference>
<dbReference type="AlphaFoldDB" id="A0AA39RAX1"/>
<protein>
    <recommendedName>
        <fullName evidence="2">SET domain-containing protein</fullName>
    </recommendedName>
</protein>
<dbReference type="Gene3D" id="2.170.270.10">
    <property type="entry name" value="SET domain"/>
    <property type="match status" value="1"/>
</dbReference>
<comment type="caution">
    <text evidence="3">The sequence shown here is derived from an EMBL/GenBank/DDBJ whole genome shotgun (WGS) entry which is preliminary data.</text>
</comment>
<dbReference type="PANTHER" id="PTHR47643:SF2">
    <property type="entry name" value="TPR DOMAIN PROTEIN (AFU_ORTHOLOGUE AFUA_5G12710)"/>
    <property type="match status" value="1"/>
</dbReference>
<gene>
    <name evidence="3" type="ORF">JMJ35_001331</name>
</gene>
<dbReference type="InterPro" id="IPR001214">
    <property type="entry name" value="SET_dom"/>
</dbReference>
<evidence type="ECO:0000313" key="4">
    <source>
        <dbReference type="Proteomes" id="UP001166286"/>
    </source>
</evidence>
<dbReference type="PROSITE" id="PS50280">
    <property type="entry name" value="SET"/>
    <property type="match status" value="1"/>
</dbReference>
<keyword evidence="4" id="KW-1185">Reference proteome</keyword>
<evidence type="ECO:0000259" key="2">
    <source>
        <dbReference type="PROSITE" id="PS50280"/>
    </source>
</evidence>
<proteinExistence type="predicted"/>
<dbReference type="InterPro" id="IPR053209">
    <property type="entry name" value="Gramillin-biosynth_MTr"/>
</dbReference>
<dbReference type="Pfam" id="PF00856">
    <property type="entry name" value="SET"/>
    <property type="match status" value="1"/>
</dbReference>
<dbReference type="InterPro" id="IPR011990">
    <property type="entry name" value="TPR-like_helical_dom_sf"/>
</dbReference>
<feature type="compositionally biased region" description="Basic and acidic residues" evidence="1">
    <location>
        <begin position="217"/>
        <end position="229"/>
    </location>
</feature>